<keyword evidence="3" id="KW-1185">Reference proteome</keyword>
<evidence type="ECO:0000256" key="1">
    <source>
        <dbReference type="SAM" id="Phobius"/>
    </source>
</evidence>
<proteinExistence type="predicted"/>
<comment type="caution">
    <text evidence="2">The sequence shown here is derived from an EMBL/GenBank/DDBJ whole genome shotgun (WGS) entry which is preliminary data.</text>
</comment>
<keyword evidence="1" id="KW-1133">Transmembrane helix</keyword>
<accession>A0ABS4DMI2</accession>
<feature type="transmembrane region" description="Helical" evidence="1">
    <location>
        <begin position="97"/>
        <end position="120"/>
    </location>
</feature>
<keyword evidence="1" id="KW-0472">Membrane</keyword>
<dbReference type="Proteomes" id="UP000823790">
    <property type="component" value="Unassembled WGS sequence"/>
</dbReference>
<protein>
    <submittedName>
        <fullName evidence="2">Uncharacterized protein</fullName>
    </submittedName>
</protein>
<evidence type="ECO:0000313" key="2">
    <source>
        <dbReference type="EMBL" id="MBP1474259.1"/>
    </source>
</evidence>
<organism evidence="2 3">
    <name type="scientific">Frateuria flava</name>
    <dbReference type="NCBI Taxonomy" id="2821489"/>
    <lineage>
        <taxon>Bacteria</taxon>
        <taxon>Pseudomonadati</taxon>
        <taxon>Pseudomonadota</taxon>
        <taxon>Gammaproteobacteria</taxon>
        <taxon>Lysobacterales</taxon>
        <taxon>Rhodanobacteraceae</taxon>
        <taxon>Frateuria</taxon>
    </lineage>
</organism>
<gene>
    <name evidence="2" type="ORF">J7I44_08105</name>
</gene>
<dbReference type="EMBL" id="JAGJRS010000016">
    <property type="protein sequence ID" value="MBP1474259.1"/>
    <property type="molecule type" value="Genomic_DNA"/>
</dbReference>
<name>A0ABS4DMI2_9GAMM</name>
<evidence type="ECO:0000313" key="3">
    <source>
        <dbReference type="Proteomes" id="UP000823790"/>
    </source>
</evidence>
<feature type="transmembrane region" description="Helical" evidence="1">
    <location>
        <begin position="65"/>
        <end position="91"/>
    </location>
</feature>
<keyword evidence="1" id="KW-0812">Transmembrane</keyword>
<reference evidence="2 3" key="1">
    <citation type="submission" date="2021-04" db="EMBL/GenBank/DDBJ databases">
        <authorList>
            <person name="Huq M.A."/>
        </authorList>
    </citation>
    <scope>NUCLEOTIDE SEQUENCE [LARGE SCALE GENOMIC DNA]</scope>
    <source>
        <strain evidence="2 3">MAH-13</strain>
    </source>
</reference>
<sequence>MWRFVPAMAGYCALIGLYGWLVPRTDSVALRTLLALLPMLPVVLAMRAMALVIREQDELERQIDLQALSVAAVLTSCGFLSFGLLLSAGVLDGVPAALVALLVLPCFFWIFGLAKLVLVLRLRRR</sequence>
<feature type="transmembrane region" description="Helical" evidence="1">
    <location>
        <begin position="29"/>
        <end position="53"/>
    </location>
</feature>